<evidence type="ECO:0000313" key="2">
    <source>
        <dbReference type="Proteomes" id="UP001153404"/>
    </source>
</evidence>
<reference evidence="1" key="1">
    <citation type="submission" date="2022-10" db="EMBL/GenBank/DDBJ databases">
        <title>Comparative genomic analysis of Cohnella hashimotonis sp. nov., isolated from the International Space Station.</title>
        <authorList>
            <person name="Simpson A."/>
            <person name="Venkateswaran K."/>
        </authorList>
    </citation>
    <scope>NUCLEOTIDE SEQUENCE</scope>
    <source>
        <strain evidence="1">DSM 28161</strain>
    </source>
</reference>
<name>A0A9X4KUM3_9BACL</name>
<sequence>MTVHASGVKFYAFRLSCNDFLICFMDKETKTNSPITVRFLSSYLWSFGVIQAYLNFLKWFNNFSVDVQSTKLSRVDPSLDADEISFKQKDAMGIVTRAKGKTQHFVDEIYTSGRTFSGFTVGRGNPILARIYNKTFEINNSGKLWFRDIWRNNGWDENKPVWRVEFQVRRQALIEFGIPTFDLFADKQDELWAYLTQEWLSLRKPCSDNISRWKLTTKWMKVQRAITNYSAEPLIRETIKQSNLIQLLDQASGLFMSVAALSNHDSPERYIKIIRVVVRNKAIKKKINHLIAKRN</sequence>
<evidence type="ECO:0000313" key="1">
    <source>
        <dbReference type="EMBL" id="MDG0808447.1"/>
    </source>
</evidence>
<dbReference type="Proteomes" id="UP001153404">
    <property type="component" value="Unassembled WGS sequence"/>
</dbReference>
<accession>A0A9X4KUM3</accession>
<dbReference type="GO" id="GO:0003743">
    <property type="term" value="F:translation initiation factor activity"/>
    <property type="evidence" value="ECO:0007669"/>
    <property type="project" value="UniProtKB-KW"/>
</dbReference>
<organism evidence="1 2">
    <name type="scientific">Cohnella rhizosphaerae</name>
    <dbReference type="NCBI Taxonomy" id="1457232"/>
    <lineage>
        <taxon>Bacteria</taxon>
        <taxon>Bacillati</taxon>
        <taxon>Bacillota</taxon>
        <taxon>Bacilli</taxon>
        <taxon>Bacillales</taxon>
        <taxon>Paenibacillaceae</taxon>
        <taxon>Cohnella</taxon>
    </lineage>
</organism>
<dbReference type="RefSeq" id="WP_277528931.1">
    <property type="nucleotide sequence ID" value="NZ_JAPDIA010000001.1"/>
</dbReference>
<keyword evidence="1" id="KW-0648">Protein biosynthesis</keyword>
<protein>
    <submittedName>
        <fullName evidence="1">Replication initiation factor</fullName>
    </submittedName>
</protein>
<keyword evidence="1" id="KW-0396">Initiation factor</keyword>
<proteinExistence type="predicted"/>
<dbReference type="AlphaFoldDB" id="A0A9X4KUM3"/>
<keyword evidence="2" id="KW-1185">Reference proteome</keyword>
<dbReference type="EMBL" id="JAPDIA010000001">
    <property type="protein sequence ID" value="MDG0808447.1"/>
    <property type="molecule type" value="Genomic_DNA"/>
</dbReference>
<gene>
    <name evidence="1" type="ORF">OMP40_02740</name>
</gene>
<comment type="caution">
    <text evidence="1">The sequence shown here is derived from an EMBL/GenBank/DDBJ whole genome shotgun (WGS) entry which is preliminary data.</text>
</comment>